<evidence type="ECO:0000256" key="1">
    <source>
        <dbReference type="SAM" id="MobiDB-lite"/>
    </source>
</evidence>
<feature type="compositionally biased region" description="Polar residues" evidence="1">
    <location>
        <begin position="1"/>
        <end position="13"/>
    </location>
</feature>
<dbReference type="EMBL" id="SRLO01000770">
    <property type="protein sequence ID" value="TNN46865.1"/>
    <property type="molecule type" value="Genomic_DNA"/>
</dbReference>
<evidence type="ECO:0000313" key="2">
    <source>
        <dbReference type="EMBL" id="TNN46865.1"/>
    </source>
</evidence>
<comment type="caution">
    <text evidence="2">The sequence shown here is derived from an EMBL/GenBank/DDBJ whole genome shotgun (WGS) entry which is preliminary data.</text>
</comment>
<keyword evidence="3" id="KW-1185">Reference proteome</keyword>
<dbReference type="AlphaFoldDB" id="A0A4Z2G174"/>
<proteinExistence type="predicted"/>
<feature type="region of interest" description="Disordered" evidence="1">
    <location>
        <begin position="43"/>
        <end position="74"/>
    </location>
</feature>
<reference evidence="2 3" key="1">
    <citation type="submission" date="2019-03" db="EMBL/GenBank/DDBJ databases">
        <title>First draft genome of Liparis tanakae, snailfish: a comprehensive survey of snailfish specific genes.</title>
        <authorList>
            <person name="Kim W."/>
            <person name="Song I."/>
            <person name="Jeong J.-H."/>
            <person name="Kim D."/>
            <person name="Kim S."/>
            <person name="Ryu S."/>
            <person name="Song J.Y."/>
            <person name="Lee S.K."/>
        </authorList>
    </citation>
    <scope>NUCLEOTIDE SEQUENCE [LARGE SCALE GENOMIC DNA]</scope>
    <source>
        <tissue evidence="2">Muscle</tissue>
    </source>
</reference>
<organism evidence="2 3">
    <name type="scientific">Liparis tanakae</name>
    <name type="common">Tanaka's snailfish</name>
    <dbReference type="NCBI Taxonomy" id="230148"/>
    <lineage>
        <taxon>Eukaryota</taxon>
        <taxon>Metazoa</taxon>
        <taxon>Chordata</taxon>
        <taxon>Craniata</taxon>
        <taxon>Vertebrata</taxon>
        <taxon>Euteleostomi</taxon>
        <taxon>Actinopterygii</taxon>
        <taxon>Neopterygii</taxon>
        <taxon>Teleostei</taxon>
        <taxon>Neoteleostei</taxon>
        <taxon>Acanthomorphata</taxon>
        <taxon>Eupercaria</taxon>
        <taxon>Perciformes</taxon>
        <taxon>Cottioidei</taxon>
        <taxon>Cottales</taxon>
        <taxon>Liparidae</taxon>
        <taxon>Liparis</taxon>
    </lineage>
</organism>
<feature type="region of interest" description="Disordered" evidence="1">
    <location>
        <begin position="1"/>
        <end position="28"/>
    </location>
</feature>
<dbReference type="Proteomes" id="UP000314294">
    <property type="component" value="Unassembled WGS sequence"/>
</dbReference>
<protein>
    <submittedName>
        <fullName evidence="2">Uncharacterized protein</fullName>
    </submittedName>
</protein>
<evidence type="ECO:0000313" key="3">
    <source>
        <dbReference type="Proteomes" id="UP000314294"/>
    </source>
</evidence>
<accession>A0A4Z2G174</accession>
<name>A0A4Z2G174_9TELE</name>
<sequence length="74" mass="8431">MPSMLYQMQLNGRRTSRHEVEEEEEEEEDGFRIRFFLFLGRSQAEPLQTPPAATHPSSPKTCGGSVPPIRPSRC</sequence>
<gene>
    <name evidence="2" type="ORF">EYF80_042921</name>
</gene>